<accession>A0A7J2U1Y7</accession>
<comment type="catalytic activity">
    <reaction evidence="8 9">
        <text>[protein]-L-isoaspartate + S-adenosyl-L-methionine = [protein]-L-isoaspartate alpha-methyl ester + S-adenosyl-L-homocysteine</text>
        <dbReference type="Rhea" id="RHEA:12705"/>
        <dbReference type="Rhea" id="RHEA-COMP:12143"/>
        <dbReference type="Rhea" id="RHEA-COMP:12144"/>
        <dbReference type="ChEBI" id="CHEBI:57856"/>
        <dbReference type="ChEBI" id="CHEBI:59789"/>
        <dbReference type="ChEBI" id="CHEBI:90596"/>
        <dbReference type="ChEBI" id="CHEBI:90598"/>
        <dbReference type="EC" id="2.1.1.77"/>
    </reaction>
</comment>
<name>A0A7J2U1Y7_9CREN</name>
<dbReference type="FunFam" id="3.40.50.150:FF:000010">
    <property type="entry name" value="Protein-L-isoaspartate O-methyltransferase"/>
    <property type="match status" value="1"/>
</dbReference>
<dbReference type="InterPro" id="IPR000682">
    <property type="entry name" value="PCMT"/>
</dbReference>
<gene>
    <name evidence="9" type="primary">pcm</name>
    <name evidence="10" type="ORF">ENO26_01330</name>
</gene>
<protein>
    <recommendedName>
        <fullName evidence="9">Protein-L-isoaspartate O-methyltransferase</fullName>
        <ecNumber evidence="9">2.1.1.77</ecNumber>
    </recommendedName>
    <alternativeName>
        <fullName evidence="9">L-isoaspartyl protein carboxyl methyltransferase</fullName>
    </alternativeName>
    <alternativeName>
        <fullName evidence="9">Protein L-isoaspartyl methyltransferase</fullName>
    </alternativeName>
    <alternativeName>
        <fullName evidence="9">Protein-beta-aspartate methyltransferase</fullName>
        <shortName evidence="9">PIMT</shortName>
    </alternativeName>
</protein>
<dbReference type="GO" id="GO:0030091">
    <property type="term" value="P:protein repair"/>
    <property type="evidence" value="ECO:0007669"/>
    <property type="project" value="UniProtKB-UniRule"/>
</dbReference>
<evidence type="ECO:0000313" key="10">
    <source>
        <dbReference type="EMBL" id="HEM66212.1"/>
    </source>
</evidence>
<organism evidence="10">
    <name type="scientific">Ignisphaera aggregans</name>
    <dbReference type="NCBI Taxonomy" id="334771"/>
    <lineage>
        <taxon>Archaea</taxon>
        <taxon>Thermoproteota</taxon>
        <taxon>Thermoprotei</taxon>
        <taxon>Desulfurococcales</taxon>
        <taxon>Desulfurococcaceae</taxon>
        <taxon>Ignisphaera</taxon>
    </lineage>
</organism>
<comment type="subcellular location">
    <subcellularLocation>
        <location evidence="1 9">Cytoplasm</location>
    </subcellularLocation>
</comment>
<dbReference type="Pfam" id="PF01135">
    <property type="entry name" value="PCMT"/>
    <property type="match status" value="1"/>
</dbReference>
<dbReference type="PANTHER" id="PTHR11579:SF0">
    <property type="entry name" value="PROTEIN-L-ISOASPARTATE(D-ASPARTATE) O-METHYLTRANSFERASE"/>
    <property type="match status" value="1"/>
</dbReference>
<dbReference type="CDD" id="cd02440">
    <property type="entry name" value="AdoMet_MTases"/>
    <property type="match status" value="1"/>
</dbReference>
<dbReference type="InterPro" id="IPR029063">
    <property type="entry name" value="SAM-dependent_MTases_sf"/>
</dbReference>
<feature type="active site" evidence="9">
    <location>
        <position position="61"/>
    </location>
</feature>
<dbReference type="HAMAP" id="MF_00090">
    <property type="entry name" value="PIMT"/>
    <property type="match status" value="1"/>
</dbReference>
<comment type="caution">
    <text evidence="10">The sequence shown here is derived from an EMBL/GenBank/DDBJ whole genome shotgun (WGS) entry which is preliminary data.</text>
</comment>
<evidence type="ECO:0000256" key="4">
    <source>
        <dbReference type="ARBA" id="ARBA00022603"/>
    </source>
</evidence>
<dbReference type="NCBIfam" id="NF001453">
    <property type="entry name" value="PRK00312.1"/>
    <property type="match status" value="1"/>
</dbReference>
<sequence length="224" mass="24784">MQLYEERRRLVEVLKSEGVIRSSLVEEAFLHIPREHFVPEHLKQYAYVDSPLPIGFGQTISAPHMVAIMTEELAAQPSDTILEIGTGSGYQAAILAYIVSKGGGHVYTVEIVPELSKRAVENFAKAVPELLDYTTFVTGDGSKGLEIFAPYNRIIVTAAAPSIPEPLIKQLKPCGRLVIPVGNRWGQVLLVVDKLRDGSIKIRESVPCIFVPLVGEFGWNRYEL</sequence>
<evidence type="ECO:0000256" key="5">
    <source>
        <dbReference type="ARBA" id="ARBA00022679"/>
    </source>
</evidence>
<evidence type="ECO:0000256" key="7">
    <source>
        <dbReference type="ARBA" id="ARBA00025330"/>
    </source>
</evidence>
<comment type="function">
    <text evidence="7 9">Catalyzes the methyl esterification of L-isoaspartyl residues in peptides and proteins that result from spontaneous decomposition of normal L-aspartyl and L-asparaginyl residues. It plays a role in the repair and/or degradation of damaged proteins.</text>
</comment>
<keyword evidence="4 9" id="KW-0489">Methyltransferase</keyword>
<proteinExistence type="inferred from homology"/>
<dbReference type="PANTHER" id="PTHR11579">
    <property type="entry name" value="PROTEIN-L-ISOASPARTATE O-METHYLTRANSFERASE"/>
    <property type="match status" value="1"/>
</dbReference>
<dbReference type="SUPFAM" id="SSF53335">
    <property type="entry name" value="S-adenosyl-L-methionine-dependent methyltransferases"/>
    <property type="match status" value="1"/>
</dbReference>
<evidence type="ECO:0000256" key="1">
    <source>
        <dbReference type="ARBA" id="ARBA00004496"/>
    </source>
</evidence>
<reference evidence="10" key="1">
    <citation type="journal article" date="2020" name="mSystems">
        <title>Genome- and Community-Level Interaction Insights into Carbon Utilization and Element Cycling Functions of Hydrothermarchaeota in Hydrothermal Sediment.</title>
        <authorList>
            <person name="Zhou Z."/>
            <person name="Liu Y."/>
            <person name="Xu W."/>
            <person name="Pan J."/>
            <person name="Luo Z.H."/>
            <person name="Li M."/>
        </authorList>
    </citation>
    <scope>NUCLEOTIDE SEQUENCE [LARGE SCALE GENOMIC DNA]</scope>
    <source>
        <strain evidence="10">SpSt-125</strain>
    </source>
</reference>
<keyword evidence="6 9" id="KW-0949">S-adenosyl-L-methionine</keyword>
<dbReference type="GO" id="GO:0032259">
    <property type="term" value="P:methylation"/>
    <property type="evidence" value="ECO:0007669"/>
    <property type="project" value="UniProtKB-KW"/>
</dbReference>
<dbReference type="Gene3D" id="3.40.50.150">
    <property type="entry name" value="Vaccinia Virus protein VP39"/>
    <property type="match status" value="1"/>
</dbReference>
<dbReference type="GO" id="GO:0004719">
    <property type="term" value="F:protein-L-isoaspartate (D-aspartate) O-methyltransferase activity"/>
    <property type="evidence" value="ECO:0007669"/>
    <property type="project" value="UniProtKB-UniRule"/>
</dbReference>
<evidence type="ECO:0000256" key="3">
    <source>
        <dbReference type="ARBA" id="ARBA00022490"/>
    </source>
</evidence>
<dbReference type="GO" id="GO:0005737">
    <property type="term" value="C:cytoplasm"/>
    <property type="evidence" value="ECO:0007669"/>
    <property type="project" value="UniProtKB-SubCell"/>
</dbReference>
<evidence type="ECO:0000256" key="2">
    <source>
        <dbReference type="ARBA" id="ARBA00005369"/>
    </source>
</evidence>
<dbReference type="NCBIfam" id="TIGR00080">
    <property type="entry name" value="pimt"/>
    <property type="match status" value="1"/>
</dbReference>
<evidence type="ECO:0000256" key="9">
    <source>
        <dbReference type="HAMAP-Rule" id="MF_00090"/>
    </source>
</evidence>
<comment type="similarity">
    <text evidence="2 9">Belongs to the methyltransferase superfamily. L-isoaspartyl/D-aspartyl protein methyltransferase family.</text>
</comment>
<dbReference type="PROSITE" id="PS01279">
    <property type="entry name" value="PCMT"/>
    <property type="match status" value="1"/>
</dbReference>
<dbReference type="EMBL" id="DSEU01000004">
    <property type="protein sequence ID" value="HEM66212.1"/>
    <property type="molecule type" value="Genomic_DNA"/>
</dbReference>
<dbReference type="EC" id="2.1.1.77" evidence="9"/>
<keyword evidence="3 9" id="KW-0963">Cytoplasm</keyword>
<dbReference type="AlphaFoldDB" id="A0A7J2U1Y7"/>
<evidence type="ECO:0000256" key="8">
    <source>
        <dbReference type="ARBA" id="ARBA00029295"/>
    </source>
</evidence>
<evidence type="ECO:0000256" key="6">
    <source>
        <dbReference type="ARBA" id="ARBA00022691"/>
    </source>
</evidence>
<keyword evidence="5 9" id="KW-0808">Transferase</keyword>